<feature type="compositionally biased region" description="Low complexity" evidence="10">
    <location>
        <begin position="28"/>
        <end position="41"/>
    </location>
</feature>
<dbReference type="SUPFAM" id="SSF51430">
    <property type="entry name" value="NAD(P)-linked oxidoreductase"/>
    <property type="match status" value="1"/>
</dbReference>
<keyword evidence="3" id="KW-0813">Transport</keyword>
<dbReference type="InterPro" id="IPR005399">
    <property type="entry name" value="K_chnl_volt-dep_bsu_KCNAB-rel"/>
</dbReference>
<organism evidence="12 13">
    <name type="scientific">Cyprinus carpio</name>
    <name type="common">Common carp</name>
    <dbReference type="NCBI Taxonomy" id="7962"/>
    <lineage>
        <taxon>Eukaryota</taxon>
        <taxon>Metazoa</taxon>
        <taxon>Chordata</taxon>
        <taxon>Craniata</taxon>
        <taxon>Vertebrata</taxon>
        <taxon>Euteleostomi</taxon>
        <taxon>Actinopterygii</taxon>
        <taxon>Neopterygii</taxon>
        <taxon>Teleostei</taxon>
        <taxon>Ostariophysi</taxon>
        <taxon>Cypriniformes</taxon>
        <taxon>Cyprinidae</taxon>
        <taxon>Cyprininae</taxon>
        <taxon>Cyprinus</taxon>
    </lineage>
</organism>
<dbReference type="PANTHER" id="PTHR43150:SF3">
    <property type="entry name" value="VOLTAGE-GATED POTASSIUM CHANNEL SUBUNIT BETA-3"/>
    <property type="match status" value="1"/>
</dbReference>
<dbReference type="GO" id="GO:1901379">
    <property type="term" value="P:regulation of potassium ion transmembrane transport"/>
    <property type="evidence" value="ECO:0007669"/>
    <property type="project" value="TreeGrafter"/>
</dbReference>
<comment type="similarity">
    <text evidence="2">Belongs to the shaker potassium channel beta subunit family.</text>
</comment>
<dbReference type="Ensembl" id="ENSCCRT00015082440.1">
    <property type="protein sequence ID" value="ENSCCRP00015079831.1"/>
    <property type="gene ID" value="ENSCCRG00015032313.1"/>
</dbReference>
<feature type="domain" description="SAND" evidence="11">
    <location>
        <begin position="80"/>
        <end position="180"/>
    </location>
</feature>
<proteinExistence type="inferred from homology"/>
<dbReference type="GO" id="GO:0005737">
    <property type="term" value="C:cytoplasm"/>
    <property type="evidence" value="ECO:0007669"/>
    <property type="project" value="UniProtKB-SubCell"/>
</dbReference>
<keyword evidence="8" id="KW-0560">Oxidoreductase</keyword>
<evidence type="ECO:0000313" key="12">
    <source>
        <dbReference type="Ensembl" id="ENSCCRP00015079831.1"/>
    </source>
</evidence>
<dbReference type="NCBIfam" id="TIGR01293">
    <property type="entry name" value="Kv_beta"/>
    <property type="match status" value="1"/>
</dbReference>
<dbReference type="GO" id="GO:0008076">
    <property type="term" value="C:voltage-gated potassium channel complex"/>
    <property type="evidence" value="ECO:0007669"/>
    <property type="project" value="TreeGrafter"/>
</dbReference>
<evidence type="ECO:0000256" key="8">
    <source>
        <dbReference type="ARBA" id="ARBA00023002"/>
    </source>
</evidence>
<dbReference type="PRINTS" id="PR01577">
    <property type="entry name" value="KCNABCHANNEL"/>
</dbReference>
<dbReference type="GO" id="GO:0016491">
    <property type="term" value="F:oxidoreductase activity"/>
    <property type="evidence" value="ECO:0007669"/>
    <property type="project" value="UniProtKB-KW"/>
</dbReference>
<dbReference type="PRINTS" id="PR01580">
    <property type="entry name" value="KCNAB3CHANEL"/>
</dbReference>
<accession>A0A8C1XH35</accession>
<dbReference type="GO" id="GO:0015459">
    <property type="term" value="F:potassium channel regulator activity"/>
    <property type="evidence" value="ECO:0007669"/>
    <property type="project" value="TreeGrafter"/>
</dbReference>
<feature type="region of interest" description="Disordered" evidence="10">
    <location>
        <begin position="24"/>
        <end position="51"/>
    </location>
</feature>
<keyword evidence="5" id="KW-0633">Potassium transport</keyword>
<keyword evidence="4" id="KW-0963">Cytoplasm</keyword>
<evidence type="ECO:0000256" key="6">
    <source>
        <dbReference type="ARBA" id="ARBA00022857"/>
    </source>
</evidence>
<keyword evidence="9" id="KW-0406">Ion transport</keyword>
<dbReference type="Pfam" id="PF00248">
    <property type="entry name" value="Aldo_ket_red"/>
    <property type="match status" value="1"/>
</dbReference>
<dbReference type="PANTHER" id="PTHR43150">
    <property type="entry name" value="HYPERKINETIC, ISOFORM M"/>
    <property type="match status" value="1"/>
</dbReference>
<sequence length="399" mass="44086">MAMFGSRGAKGGKFSVEDLYGISKKPKAQSGPSSSAGAKGPVQGRGKGQKGETDALASQILEAAHRLVERRRLELYLRECGLSINDCQSERQAMLYRNLGKSGLRVSCLGLESLMTIAYENGVNLFDTAEVYASGRAEITLGNIIKKKGWRRSSYVVTTKIYWGGQAETERVLGSLSRLQLDYVDIVFANRNDVNSPMEEVVRAMTFVINQGMAMYWGTSRWSAMEIMEAYSVARQFNLIPPVCEQAEYHYFQRDKVEVQLPELYHKIGVGAMTWSPLACGLITGKYSDGVPDCSRAAMKGYQWLKERVHSEEGRRQLAKIKELHLVADRLGCTAAQLAIAWCLRSEGVSSVLLGVSNTDQLLENLGALRVLSQMTPQAVSEIDALLGNKPHSKKESRA</sequence>
<name>A0A8C1XH35_CYPCA</name>
<dbReference type="GO" id="GO:0044325">
    <property type="term" value="F:transmembrane transporter binding"/>
    <property type="evidence" value="ECO:0007669"/>
    <property type="project" value="TreeGrafter"/>
</dbReference>
<dbReference type="InterPro" id="IPR023210">
    <property type="entry name" value="NADP_OxRdtase_dom"/>
</dbReference>
<keyword evidence="7" id="KW-0630">Potassium</keyword>
<evidence type="ECO:0000259" key="11">
    <source>
        <dbReference type="PROSITE" id="PS50864"/>
    </source>
</evidence>
<evidence type="ECO:0000256" key="7">
    <source>
        <dbReference type="ARBA" id="ARBA00022958"/>
    </source>
</evidence>
<dbReference type="InterPro" id="IPR000770">
    <property type="entry name" value="SAND_dom"/>
</dbReference>
<evidence type="ECO:0000256" key="9">
    <source>
        <dbReference type="ARBA" id="ARBA00023065"/>
    </source>
</evidence>
<dbReference type="PROSITE" id="PS50864">
    <property type="entry name" value="SAND"/>
    <property type="match status" value="1"/>
</dbReference>
<dbReference type="GO" id="GO:0005249">
    <property type="term" value="F:voltage-gated potassium channel activity"/>
    <property type="evidence" value="ECO:0007669"/>
    <property type="project" value="InterPro"/>
</dbReference>
<dbReference type="GO" id="GO:0003677">
    <property type="term" value="F:DNA binding"/>
    <property type="evidence" value="ECO:0007669"/>
    <property type="project" value="InterPro"/>
</dbReference>
<dbReference type="InterPro" id="IPR005402">
    <property type="entry name" value="K_chnl_volt-dep_bsu_KCNAB3"/>
</dbReference>
<evidence type="ECO:0000313" key="13">
    <source>
        <dbReference type="Proteomes" id="UP000694700"/>
    </source>
</evidence>
<reference evidence="12" key="1">
    <citation type="submission" date="2025-08" db="UniProtKB">
        <authorList>
            <consortium name="Ensembl"/>
        </authorList>
    </citation>
    <scope>IDENTIFICATION</scope>
</reference>
<dbReference type="Gene3D" id="3.20.20.100">
    <property type="entry name" value="NADP-dependent oxidoreductase domain"/>
    <property type="match status" value="1"/>
</dbReference>
<evidence type="ECO:0000256" key="3">
    <source>
        <dbReference type="ARBA" id="ARBA00022448"/>
    </source>
</evidence>
<evidence type="ECO:0000256" key="4">
    <source>
        <dbReference type="ARBA" id="ARBA00022490"/>
    </source>
</evidence>
<evidence type="ECO:0000256" key="1">
    <source>
        <dbReference type="ARBA" id="ARBA00004496"/>
    </source>
</evidence>
<evidence type="ECO:0000256" key="10">
    <source>
        <dbReference type="SAM" id="MobiDB-lite"/>
    </source>
</evidence>
<protein>
    <submittedName>
        <fullName evidence="12">Potassium voltage-gated channel subfamily A regulatory beta subunit 3</fullName>
    </submittedName>
</protein>
<dbReference type="InterPro" id="IPR005983">
    <property type="entry name" value="K_chnl_volt-dep_bsu_KCNAB"/>
</dbReference>
<evidence type="ECO:0000256" key="5">
    <source>
        <dbReference type="ARBA" id="ARBA00022538"/>
    </source>
</evidence>
<comment type="subcellular location">
    <subcellularLocation>
        <location evidence="1">Cytoplasm</location>
    </subcellularLocation>
</comment>
<dbReference type="InterPro" id="IPR036812">
    <property type="entry name" value="NAD(P)_OxRdtase_dom_sf"/>
</dbReference>
<keyword evidence="6" id="KW-0521">NADP</keyword>
<evidence type="ECO:0000256" key="2">
    <source>
        <dbReference type="ARBA" id="ARBA00006515"/>
    </source>
</evidence>
<dbReference type="Proteomes" id="UP000694700">
    <property type="component" value="Unplaced"/>
</dbReference>
<dbReference type="AlphaFoldDB" id="A0A8C1XH35"/>